<dbReference type="Proteomes" id="UP000565205">
    <property type="component" value="Unassembled WGS sequence"/>
</dbReference>
<evidence type="ECO:0000256" key="1">
    <source>
        <dbReference type="SAM" id="SignalP"/>
    </source>
</evidence>
<reference evidence="3 5" key="1">
    <citation type="submission" date="2020-06" db="EMBL/GenBank/DDBJ databases">
        <title>Description of novel acetic acid bacteria.</title>
        <authorList>
            <person name="Sombolestani A."/>
        </authorList>
    </citation>
    <scope>NUCLEOTIDE SEQUENCE [LARGE SCALE GENOMIC DNA]</scope>
    <source>
        <strain evidence="3 5">LMG 26838</strain>
    </source>
</reference>
<dbReference type="EMBL" id="JABXXQ010000027">
    <property type="protein sequence ID" value="NVN29315.1"/>
    <property type="molecule type" value="Genomic_DNA"/>
</dbReference>
<dbReference type="EMBL" id="JACHXV010000001">
    <property type="protein sequence ID" value="MBB3172413.1"/>
    <property type="molecule type" value="Genomic_DNA"/>
</dbReference>
<gene>
    <name evidence="2" type="ORF">FHR90_000219</name>
    <name evidence="3" type="ORF">HUK83_03040</name>
</gene>
<dbReference type="RefSeq" id="WP_176622039.1">
    <property type="nucleotide sequence ID" value="NZ_JABXXQ010000027.1"/>
</dbReference>
<evidence type="ECO:0000313" key="3">
    <source>
        <dbReference type="EMBL" id="NVN29315.1"/>
    </source>
</evidence>
<organism evidence="2 4">
    <name type="scientific">Endobacter medicaginis</name>
    <dbReference type="NCBI Taxonomy" id="1181271"/>
    <lineage>
        <taxon>Bacteria</taxon>
        <taxon>Pseudomonadati</taxon>
        <taxon>Pseudomonadota</taxon>
        <taxon>Alphaproteobacteria</taxon>
        <taxon>Acetobacterales</taxon>
        <taxon>Acetobacteraceae</taxon>
        <taxon>Endobacter</taxon>
    </lineage>
</organism>
<reference evidence="2 4" key="2">
    <citation type="submission" date="2020-08" db="EMBL/GenBank/DDBJ databases">
        <title>Genomic Encyclopedia of Type Strains, Phase III (KMG-III): the genomes of soil and plant-associated and newly described type strains.</title>
        <authorList>
            <person name="Whitman W."/>
        </authorList>
    </citation>
    <scope>NUCLEOTIDE SEQUENCE [LARGE SCALE GENOMIC DNA]</scope>
    <source>
        <strain evidence="2 4">CECT 8088</strain>
    </source>
</reference>
<feature type="signal peptide" evidence="1">
    <location>
        <begin position="1"/>
        <end position="21"/>
    </location>
</feature>
<sequence>MTTFSLGLGPLWTACCNGARAAASFAGPLVSAMLEASGAAGMLQCLLQGGCLAAGFVQQAMLAAQPRPPHGH</sequence>
<comment type="caution">
    <text evidence="2">The sequence shown here is derived from an EMBL/GenBank/DDBJ whole genome shotgun (WGS) entry which is preliminary data.</text>
</comment>
<evidence type="ECO:0000313" key="5">
    <source>
        <dbReference type="Proteomes" id="UP000565205"/>
    </source>
</evidence>
<keyword evidence="1" id="KW-0732">Signal</keyword>
<dbReference type="AlphaFoldDB" id="A0A839UVJ8"/>
<protein>
    <submittedName>
        <fullName evidence="2">Uncharacterized protein</fullName>
    </submittedName>
</protein>
<proteinExistence type="predicted"/>
<dbReference type="Proteomes" id="UP000557688">
    <property type="component" value="Unassembled WGS sequence"/>
</dbReference>
<accession>A0A839UVJ8</accession>
<evidence type="ECO:0000313" key="2">
    <source>
        <dbReference type="EMBL" id="MBB3172413.1"/>
    </source>
</evidence>
<name>A0A839UVJ8_9PROT</name>
<evidence type="ECO:0000313" key="4">
    <source>
        <dbReference type="Proteomes" id="UP000557688"/>
    </source>
</evidence>
<feature type="chain" id="PRO_5036240722" evidence="1">
    <location>
        <begin position="22"/>
        <end position="72"/>
    </location>
</feature>
<keyword evidence="4" id="KW-1185">Reference proteome</keyword>